<protein>
    <submittedName>
        <fullName evidence="6">Thiamine biosynthesis protein</fullName>
    </submittedName>
</protein>
<dbReference type="SUPFAM" id="SSF53850">
    <property type="entry name" value="Periplasmic binding protein-like II"/>
    <property type="match status" value="1"/>
</dbReference>
<dbReference type="AlphaFoldDB" id="A0A328ABP9"/>
<dbReference type="CDD" id="cd13553">
    <property type="entry name" value="PBP2_NrtA_CpmA_like"/>
    <property type="match status" value="1"/>
</dbReference>
<keyword evidence="7" id="KW-1185">Reference proteome</keyword>
<keyword evidence="5" id="KW-0472">Membrane</keyword>
<organism evidence="6 7">
    <name type="scientific">Phenylobacterium soli</name>
    <dbReference type="NCBI Taxonomy" id="2170551"/>
    <lineage>
        <taxon>Bacteria</taxon>
        <taxon>Pseudomonadati</taxon>
        <taxon>Pseudomonadota</taxon>
        <taxon>Alphaproteobacteria</taxon>
        <taxon>Caulobacterales</taxon>
        <taxon>Caulobacteraceae</taxon>
        <taxon>Phenylobacterium</taxon>
    </lineage>
</organism>
<evidence type="ECO:0000256" key="3">
    <source>
        <dbReference type="ARBA" id="ARBA00022475"/>
    </source>
</evidence>
<dbReference type="PANTHER" id="PTHR30024:SF43">
    <property type="entry name" value="BLL4572 PROTEIN"/>
    <property type="match status" value="1"/>
</dbReference>
<evidence type="ECO:0000256" key="4">
    <source>
        <dbReference type="ARBA" id="ARBA00022519"/>
    </source>
</evidence>
<evidence type="ECO:0000256" key="5">
    <source>
        <dbReference type="ARBA" id="ARBA00023136"/>
    </source>
</evidence>
<dbReference type="RefSeq" id="WP_111530469.1">
    <property type="nucleotide sequence ID" value="NZ_JBHRSG010000003.1"/>
</dbReference>
<keyword evidence="3" id="KW-1003">Cell membrane</keyword>
<evidence type="ECO:0000256" key="1">
    <source>
        <dbReference type="ARBA" id="ARBA00004308"/>
    </source>
</evidence>
<sequence>MSGRLRLGFIALNDASILVVAQEKGFFAAEGLRIELSREASWATVRDKIAYGALDGAHMLQPLALAMTLGVAGDRPVPLVAPFAMNLNGPAITMAQRLAAAVGPGPGAEGLARLIARRRQEGASPITFAVVFPYSVHNYLLRDWLARAGVDPDRDVRLTIAPPPRMTGLLVDGVVEGFCVTEPWDTAAVEAGAGVILARGADLWPRTPDKVFAVTQGWAEENPEVLQALLRALLKAAAWAGASANRTELAALLAQPHYVGAPAAVIERSLAGMVFHGGDANAPLPVRAGWLLAQMMRWGHLPPDVDIPAVAAAVCRLDLFTAAAGTLGPVPPMPEWLDGYGEDGHFRLRDARAYAAHAPMSRLIKA</sequence>
<accession>A0A328ABP9</accession>
<dbReference type="Gene3D" id="3.40.190.10">
    <property type="entry name" value="Periplasmic binding protein-like II"/>
    <property type="match status" value="2"/>
</dbReference>
<comment type="caution">
    <text evidence="6">The sequence shown here is derived from an EMBL/GenBank/DDBJ whole genome shotgun (WGS) entry which is preliminary data.</text>
</comment>
<reference evidence="7" key="1">
    <citation type="submission" date="2018-05" db="EMBL/GenBank/DDBJ databases">
        <authorList>
            <person name="Li X."/>
        </authorList>
    </citation>
    <scope>NUCLEOTIDE SEQUENCE [LARGE SCALE GENOMIC DNA]</scope>
    <source>
        <strain evidence="7">LX32</strain>
    </source>
</reference>
<dbReference type="PANTHER" id="PTHR30024">
    <property type="entry name" value="ALIPHATIC SULFONATES-BINDING PROTEIN-RELATED"/>
    <property type="match status" value="1"/>
</dbReference>
<comment type="subcellular location">
    <subcellularLocation>
        <location evidence="1">Endomembrane system</location>
    </subcellularLocation>
</comment>
<dbReference type="Pfam" id="PF13379">
    <property type="entry name" value="NMT1_2"/>
    <property type="match status" value="1"/>
</dbReference>
<keyword evidence="2" id="KW-0813">Transport</keyword>
<name>A0A328ABP9_9CAUL</name>
<dbReference type="EMBL" id="QFYQ01000002">
    <property type="protein sequence ID" value="RAK51907.1"/>
    <property type="molecule type" value="Genomic_DNA"/>
</dbReference>
<dbReference type="OrthoDB" id="570524at2"/>
<evidence type="ECO:0000313" key="7">
    <source>
        <dbReference type="Proteomes" id="UP000249254"/>
    </source>
</evidence>
<dbReference type="GO" id="GO:0012505">
    <property type="term" value="C:endomembrane system"/>
    <property type="evidence" value="ECO:0007669"/>
    <property type="project" value="UniProtKB-SubCell"/>
</dbReference>
<keyword evidence="4" id="KW-0997">Cell inner membrane</keyword>
<evidence type="ECO:0000256" key="2">
    <source>
        <dbReference type="ARBA" id="ARBA00022448"/>
    </source>
</evidence>
<gene>
    <name evidence="6" type="ORF">DJ017_19020</name>
</gene>
<evidence type="ECO:0000313" key="6">
    <source>
        <dbReference type="EMBL" id="RAK51907.1"/>
    </source>
</evidence>
<dbReference type="Proteomes" id="UP000249254">
    <property type="component" value="Unassembled WGS sequence"/>
</dbReference>
<proteinExistence type="predicted"/>
<dbReference type="InterPro" id="IPR044527">
    <property type="entry name" value="NrtA/CpmA_ABC-bd_dom"/>
</dbReference>